<gene>
    <name evidence="3" type="ORF">DEU29_10463</name>
</gene>
<feature type="coiled-coil region" evidence="1">
    <location>
        <begin position="63"/>
        <end position="90"/>
    </location>
</feature>
<feature type="signal peptide" evidence="2">
    <location>
        <begin position="1"/>
        <end position="24"/>
    </location>
</feature>
<evidence type="ECO:0008006" key="5">
    <source>
        <dbReference type="Google" id="ProtNLM"/>
    </source>
</evidence>
<proteinExistence type="predicted"/>
<feature type="chain" id="PRO_5020525835" description="YbgF trimerisation domain-containing protein" evidence="2">
    <location>
        <begin position="25"/>
        <end position="143"/>
    </location>
</feature>
<evidence type="ECO:0000313" key="3">
    <source>
        <dbReference type="EMBL" id="TDP38963.1"/>
    </source>
</evidence>
<name>A0A4R6PMP7_9GAMM</name>
<evidence type="ECO:0000256" key="1">
    <source>
        <dbReference type="SAM" id="Coils"/>
    </source>
</evidence>
<dbReference type="Proteomes" id="UP000295531">
    <property type="component" value="Unassembled WGS sequence"/>
</dbReference>
<protein>
    <recommendedName>
        <fullName evidence="5">YbgF trimerisation domain-containing protein</fullName>
    </recommendedName>
</protein>
<evidence type="ECO:0000256" key="2">
    <source>
        <dbReference type="SAM" id="SignalP"/>
    </source>
</evidence>
<comment type="caution">
    <text evidence="3">The sequence shown here is derived from an EMBL/GenBank/DDBJ whole genome shotgun (WGS) entry which is preliminary data.</text>
</comment>
<evidence type="ECO:0000313" key="4">
    <source>
        <dbReference type="Proteomes" id="UP000295531"/>
    </source>
</evidence>
<keyword evidence="2" id="KW-0732">Signal</keyword>
<dbReference type="AlphaFoldDB" id="A0A4R6PMP7"/>
<accession>A0A4R6PMP7</accession>
<organism evidence="3 4">
    <name type="scientific">Idiomarina aquatica</name>
    <dbReference type="NCBI Taxonomy" id="1327752"/>
    <lineage>
        <taxon>Bacteria</taxon>
        <taxon>Pseudomonadati</taxon>
        <taxon>Pseudomonadota</taxon>
        <taxon>Gammaproteobacteria</taxon>
        <taxon>Alteromonadales</taxon>
        <taxon>Idiomarinaceae</taxon>
        <taxon>Idiomarina</taxon>
    </lineage>
</organism>
<keyword evidence="4" id="KW-1185">Reference proteome</keyword>
<keyword evidence="1" id="KW-0175">Coiled coil</keyword>
<dbReference type="RefSeq" id="WP_133539069.1">
    <property type="nucleotide sequence ID" value="NZ_SNXI01000004.1"/>
</dbReference>
<reference evidence="3 4" key="1">
    <citation type="submission" date="2019-03" db="EMBL/GenBank/DDBJ databases">
        <title>Freshwater and sediment microbial communities from various areas in North America, analyzing microbe dynamics in response to fracking.</title>
        <authorList>
            <person name="Lamendella R."/>
        </authorList>
    </citation>
    <scope>NUCLEOTIDE SEQUENCE [LARGE SCALE GENOMIC DNA]</scope>
    <source>
        <strain evidence="3 4">18_TX</strain>
    </source>
</reference>
<sequence length="143" mass="16022">MKNYPFKRLLLLLLSSMVLPLLSAAQQVQPQTTASVDTSGRDDNAAVAALNQHHQQTQLQIQQQRLDNELMRLRLAYADMNAELRQLDSTPANTTATTASQPEAGASLQIISQVNFSHMRLQWLGGEQPQWRLQKTNKDSPND</sequence>
<dbReference type="EMBL" id="SNXI01000004">
    <property type="protein sequence ID" value="TDP38963.1"/>
    <property type="molecule type" value="Genomic_DNA"/>
</dbReference>